<dbReference type="FunFam" id="2.30.29.30:FF:000008">
    <property type="entry name" value="GRAM domain containing 1B"/>
    <property type="match status" value="1"/>
</dbReference>
<dbReference type="PANTHER" id="PTHR23319">
    <property type="entry name" value="GRAM DOMAIN CONTAINING 1B, ISOFORM E"/>
    <property type="match status" value="1"/>
</dbReference>
<dbReference type="EMBL" id="GECZ01005869">
    <property type="protein sequence ID" value="JAS63900.1"/>
    <property type="molecule type" value="Transcribed_RNA"/>
</dbReference>
<evidence type="ECO:0000259" key="8">
    <source>
        <dbReference type="PROSITE" id="PS51778"/>
    </source>
</evidence>
<accession>A0A1B6GND0</accession>
<protein>
    <recommendedName>
        <fullName evidence="8">VASt domain-containing protein</fullName>
    </recommendedName>
</protein>
<comment type="subcellular location">
    <subcellularLocation>
        <location evidence="1">Membrane</location>
        <topology evidence="1">Single-pass membrane protein</topology>
    </subcellularLocation>
</comment>
<keyword evidence="5" id="KW-0175">Coiled coil</keyword>
<evidence type="ECO:0000256" key="1">
    <source>
        <dbReference type="ARBA" id="ARBA00004167"/>
    </source>
</evidence>
<feature type="compositionally biased region" description="Basic and acidic residues" evidence="6">
    <location>
        <begin position="1"/>
        <end position="18"/>
    </location>
</feature>
<dbReference type="GO" id="GO:0032366">
    <property type="term" value="P:intracellular sterol transport"/>
    <property type="evidence" value="ECO:0007669"/>
    <property type="project" value="TreeGrafter"/>
</dbReference>
<dbReference type="GO" id="GO:0120015">
    <property type="term" value="F:sterol transfer activity"/>
    <property type="evidence" value="ECO:0007669"/>
    <property type="project" value="TreeGrafter"/>
</dbReference>
<dbReference type="GO" id="GO:0005789">
    <property type="term" value="C:endoplasmic reticulum membrane"/>
    <property type="evidence" value="ECO:0007669"/>
    <property type="project" value="UniProtKB-ARBA"/>
</dbReference>
<dbReference type="InterPro" id="IPR011993">
    <property type="entry name" value="PH-like_dom_sf"/>
</dbReference>
<feature type="transmembrane region" description="Helical" evidence="7">
    <location>
        <begin position="489"/>
        <end position="510"/>
    </location>
</feature>
<dbReference type="Gene3D" id="2.30.29.30">
    <property type="entry name" value="Pleckstrin-homology domain (PH domain)/Phosphotyrosine-binding domain (PTB)"/>
    <property type="match status" value="1"/>
</dbReference>
<feature type="region of interest" description="Disordered" evidence="6">
    <location>
        <begin position="223"/>
        <end position="265"/>
    </location>
</feature>
<gene>
    <name evidence="9" type="ORF">g.19192</name>
</gene>
<dbReference type="GO" id="GO:0005886">
    <property type="term" value="C:plasma membrane"/>
    <property type="evidence" value="ECO:0007669"/>
    <property type="project" value="TreeGrafter"/>
</dbReference>
<dbReference type="PROSITE" id="PS51778">
    <property type="entry name" value="VAST"/>
    <property type="match status" value="1"/>
</dbReference>
<keyword evidence="4 7" id="KW-0472">Membrane</keyword>
<dbReference type="PANTHER" id="PTHR23319:SF4">
    <property type="entry name" value="GRAM DOMAIN CONTAINING 1B, ISOFORM E"/>
    <property type="match status" value="1"/>
</dbReference>
<dbReference type="GO" id="GO:0032934">
    <property type="term" value="F:sterol binding"/>
    <property type="evidence" value="ECO:0007669"/>
    <property type="project" value="TreeGrafter"/>
</dbReference>
<dbReference type="InterPro" id="IPR004182">
    <property type="entry name" value="GRAM"/>
</dbReference>
<dbReference type="InterPro" id="IPR051482">
    <property type="entry name" value="Cholesterol_transport"/>
</dbReference>
<feature type="coiled-coil region" evidence="5">
    <location>
        <begin position="543"/>
        <end position="591"/>
    </location>
</feature>
<feature type="region of interest" description="Disordered" evidence="6">
    <location>
        <begin position="1"/>
        <end position="28"/>
    </location>
</feature>
<dbReference type="InterPro" id="IPR031968">
    <property type="entry name" value="VASt"/>
</dbReference>
<feature type="domain" description="VASt" evidence="8">
    <location>
        <begin position="273"/>
        <end position="445"/>
    </location>
</feature>
<evidence type="ECO:0000256" key="7">
    <source>
        <dbReference type="SAM" id="Phobius"/>
    </source>
</evidence>
<evidence type="ECO:0000256" key="4">
    <source>
        <dbReference type="ARBA" id="ARBA00023136"/>
    </source>
</evidence>
<proteinExistence type="predicted"/>
<sequence>MKEVSTITSKEKIDHENDPQPSNQDFTIKQCERKSKKKAPWYSALYPTYKTRSEDFKRIFKDIPPEERLVVDYSCAIQREILIHGRIYASQNFLCFYANIFRWETQVVVKWKDITSITKEKSALVIPNAILIHTNSEKHFLTSFATRDKTYLMLFRIWQHALMDQPMSVQELWHWVHVCYGDELGLTSDDEDYLPGDAKISTKLCSVQGLEESIPGLHKGEEVEAEHTQHNMSPRDRDIPTDSSDTSESEELRNQSSTESILPDPVSCPVKHEGKMLLNEVLPLNIDDLFTLIFTYNKFNMDLMETMKYTDVNISNWEENETSGLKVRVCRLVVPVSQPVGPKTCHVTETQVLQACSKPGALYVVEVDAVNAGVPYCDSFYIATHYCLTRISDKEATFTVHCQIKYRKSVWGLVKGFIEKNVWAGLEDFFKSLGRALGEECNKKQLERGEEVTVSQKRESIKTVTYVPPPEPVVTPTTTPSVTTISNDMVLWIVLGVLSLLVVLNAVLYYKLSVLENHNKEARMPSSFDTLIIGEERSHEQWVTLLQKQALQHQQEVHQWRENLKSIVSLLRQAEESIVKLQSNIQTAVSERVMASLNTLSNQESISINKNHNEL</sequence>
<dbReference type="Pfam" id="PF16016">
    <property type="entry name" value="VASt"/>
    <property type="match status" value="1"/>
</dbReference>
<evidence type="ECO:0000256" key="3">
    <source>
        <dbReference type="ARBA" id="ARBA00022989"/>
    </source>
</evidence>
<dbReference type="AlphaFoldDB" id="A0A1B6GND0"/>
<evidence type="ECO:0000256" key="2">
    <source>
        <dbReference type="ARBA" id="ARBA00022692"/>
    </source>
</evidence>
<keyword evidence="2 7" id="KW-0812">Transmembrane</keyword>
<evidence type="ECO:0000256" key="5">
    <source>
        <dbReference type="SAM" id="Coils"/>
    </source>
</evidence>
<dbReference type="GO" id="GO:0140268">
    <property type="term" value="C:endoplasmic reticulum-plasma membrane contact site"/>
    <property type="evidence" value="ECO:0007669"/>
    <property type="project" value="TreeGrafter"/>
</dbReference>
<evidence type="ECO:0000256" key="6">
    <source>
        <dbReference type="SAM" id="MobiDB-lite"/>
    </source>
</evidence>
<dbReference type="CDD" id="cd13220">
    <property type="entry name" value="PH-GRAM_GRAMDC"/>
    <property type="match status" value="1"/>
</dbReference>
<name>A0A1B6GND0_9HEMI</name>
<dbReference type="SMART" id="SM00568">
    <property type="entry name" value="GRAM"/>
    <property type="match status" value="1"/>
</dbReference>
<evidence type="ECO:0000313" key="9">
    <source>
        <dbReference type="EMBL" id="JAS63900.1"/>
    </source>
</evidence>
<keyword evidence="3 7" id="KW-1133">Transmembrane helix</keyword>
<dbReference type="Pfam" id="PF02893">
    <property type="entry name" value="GRAM"/>
    <property type="match status" value="1"/>
</dbReference>
<feature type="compositionally biased region" description="Basic and acidic residues" evidence="6">
    <location>
        <begin position="223"/>
        <end position="240"/>
    </location>
</feature>
<organism evidence="9">
    <name type="scientific">Cuerna arida</name>
    <dbReference type="NCBI Taxonomy" id="1464854"/>
    <lineage>
        <taxon>Eukaryota</taxon>
        <taxon>Metazoa</taxon>
        <taxon>Ecdysozoa</taxon>
        <taxon>Arthropoda</taxon>
        <taxon>Hexapoda</taxon>
        <taxon>Insecta</taxon>
        <taxon>Pterygota</taxon>
        <taxon>Neoptera</taxon>
        <taxon>Paraneoptera</taxon>
        <taxon>Hemiptera</taxon>
        <taxon>Auchenorrhyncha</taxon>
        <taxon>Membracoidea</taxon>
        <taxon>Cicadellidae</taxon>
        <taxon>Cicadellinae</taxon>
        <taxon>Proconiini</taxon>
        <taxon>Cuerna</taxon>
    </lineage>
</organism>
<reference evidence="9" key="1">
    <citation type="submission" date="2015-11" db="EMBL/GenBank/DDBJ databases">
        <title>De novo transcriptome assembly of four potential Pierce s Disease insect vectors from Arizona vineyards.</title>
        <authorList>
            <person name="Tassone E.E."/>
        </authorList>
    </citation>
    <scope>NUCLEOTIDE SEQUENCE</scope>
</reference>